<reference evidence="2 3" key="1">
    <citation type="journal article" date="2019" name="Sci. Data">
        <title>Hybrid genome assembly and annotation of Danionella translucida.</title>
        <authorList>
            <person name="Kadobianskyi M."/>
            <person name="Schulze L."/>
            <person name="Schuelke M."/>
            <person name="Judkewitz B."/>
        </authorList>
    </citation>
    <scope>NUCLEOTIDE SEQUENCE [LARGE SCALE GENOMIC DNA]</scope>
    <source>
        <strain evidence="2 3">Bolton</strain>
    </source>
</reference>
<feature type="region of interest" description="Disordered" evidence="1">
    <location>
        <begin position="18"/>
        <end position="75"/>
    </location>
</feature>
<protein>
    <submittedName>
        <fullName evidence="2">Uncharacterized protein</fullName>
    </submittedName>
</protein>
<dbReference type="EMBL" id="SRMA01025209">
    <property type="protein sequence ID" value="TRY97811.1"/>
    <property type="molecule type" value="Genomic_DNA"/>
</dbReference>
<evidence type="ECO:0000313" key="3">
    <source>
        <dbReference type="Proteomes" id="UP000316079"/>
    </source>
</evidence>
<proteinExistence type="predicted"/>
<dbReference type="Proteomes" id="UP000316079">
    <property type="component" value="Unassembled WGS sequence"/>
</dbReference>
<comment type="caution">
    <text evidence="2">The sequence shown here is derived from an EMBL/GenBank/DDBJ whole genome shotgun (WGS) entry which is preliminary data.</text>
</comment>
<keyword evidence="3" id="KW-1185">Reference proteome</keyword>
<dbReference type="STRING" id="623744.A0A553R6J4"/>
<dbReference type="GO" id="GO:0043124">
    <property type="term" value="P:negative regulation of canonical NF-kappaB signal transduction"/>
    <property type="evidence" value="ECO:0007669"/>
    <property type="project" value="InterPro"/>
</dbReference>
<sequence>MIHACIYKFEYGSNHDTLRSESERKRCGPAENPVGQKAKQHPIEDEELLHDHRRQQSARDSFHGRPCTEGTSREEAKQRCTRHCPPLPEEHRWTDGRLTGIKHVNTVRVVLQSSQHQRAMPLAAAAALHTTRDPSEQPETVRFGPLSPVGPPYQSPQTRDKQPHGVRNMRSTETWNRKMVNQSRIISKDHGNTDETRADSGVQCNIRDVEVGSFTARVSHIGLPVSLRINSFPILLHVLTHLLHQLQKVPFRPSKRDLFQKCALTGFNREMEEAFAALYKEFLRLQALCLKQAAMLQHYSKSLQQPGLAAAPGSILEDTTMLQIQGNPKGSYHGASNDLNPIDQGLEQLHLTPQDDAVCPNPAQMVQKSTLEELRKVQELNFNQTTQKLRRQWASSFLDSDLLSQTGGLQMSEYTLQSQVCEFCQAVFPGHTHTRGEFLRHLMTHLSDEEREEMCAPEPRI</sequence>
<dbReference type="InterPro" id="IPR039669">
    <property type="entry name" value="TANK"/>
</dbReference>
<feature type="compositionally biased region" description="Basic and acidic residues" evidence="1">
    <location>
        <begin position="18"/>
        <end position="28"/>
    </location>
</feature>
<dbReference type="AlphaFoldDB" id="A0A553R6J4"/>
<feature type="region of interest" description="Disordered" evidence="1">
    <location>
        <begin position="131"/>
        <end position="168"/>
    </location>
</feature>
<dbReference type="PANTHER" id="PTHR15249:SF0">
    <property type="entry name" value="TRAF FAMILY MEMBER-ASSOCIATED NF-KAPPA-B ACTIVATOR"/>
    <property type="match status" value="1"/>
</dbReference>
<dbReference type="OrthoDB" id="8769224at2759"/>
<evidence type="ECO:0000256" key="1">
    <source>
        <dbReference type="SAM" id="MobiDB-lite"/>
    </source>
</evidence>
<organism evidence="2 3">
    <name type="scientific">Danionella cerebrum</name>
    <dbReference type="NCBI Taxonomy" id="2873325"/>
    <lineage>
        <taxon>Eukaryota</taxon>
        <taxon>Metazoa</taxon>
        <taxon>Chordata</taxon>
        <taxon>Craniata</taxon>
        <taxon>Vertebrata</taxon>
        <taxon>Euteleostomi</taxon>
        <taxon>Actinopterygii</taxon>
        <taxon>Neopterygii</taxon>
        <taxon>Teleostei</taxon>
        <taxon>Ostariophysi</taxon>
        <taxon>Cypriniformes</taxon>
        <taxon>Danionidae</taxon>
        <taxon>Danioninae</taxon>
        <taxon>Danionella</taxon>
    </lineage>
</organism>
<accession>A0A553R6J4</accession>
<name>A0A553R6J4_9TELE</name>
<dbReference type="PANTHER" id="PTHR15249">
    <property type="entry name" value="TRAF FAMILY MEMBER-ASSOCIATED NF-KAPPA-B ACTIVATOR"/>
    <property type="match status" value="1"/>
</dbReference>
<evidence type="ECO:0000313" key="2">
    <source>
        <dbReference type="EMBL" id="TRY97811.1"/>
    </source>
</evidence>
<gene>
    <name evidence="2" type="ORF">DNTS_008297</name>
</gene>